<evidence type="ECO:0000313" key="2">
    <source>
        <dbReference type="Proteomes" id="UP000283644"/>
    </source>
</evidence>
<sequence>MDVGGALVDRVAEGEDTSFFGNRPMETPAVEGCEEAVRELLDLFGHRVFIVSKAGPKIADLTRKWLGQRGLVGPEGISPAAVQFVRKRPDKHPVCERLGITHFIDDRLDVLNHLASVDRRILFTGGLGANPVPIDVPPRSVVTLDSWPRVVDWLREPASGVWDRSR</sequence>
<evidence type="ECO:0000313" key="1">
    <source>
        <dbReference type="EMBL" id="RHW25483.1"/>
    </source>
</evidence>
<proteinExistence type="predicted"/>
<evidence type="ECO:0008006" key="3">
    <source>
        <dbReference type="Google" id="ProtNLM"/>
    </source>
</evidence>
<dbReference type="OrthoDB" id="3674144at2"/>
<dbReference type="InterPro" id="IPR023214">
    <property type="entry name" value="HAD_sf"/>
</dbReference>
<gene>
    <name evidence="1" type="ORF">D0Z08_19445</name>
</gene>
<dbReference type="SUPFAM" id="SSF56784">
    <property type="entry name" value="HAD-like"/>
    <property type="match status" value="1"/>
</dbReference>
<dbReference type="InterPro" id="IPR036412">
    <property type="entry name" value="HAD-like_sf"/>
</dbReference>
<accession>A0A417XYP4</accession>
<dbReference type="AlphaFoldDB" id="A0A417XYP4"/>
<dbReference type="Proteomes" id="UP000283644">
    <property type="component" value="Unassembled WGS sequence"/>
</dbReference>
<protein>
    <recommendedName>
        <fullName evidence="3">HAD family hydrolase</fullName>
    </recommendedName>
</protein>
<keyword evidence="2" id="KW-1185">Reference proteome</keyword>
<dbReference type="EMBL" id="QXGH01000024">
    <property type="protein sequence ID" value="RHW25483.1"/>
    <property type="molecule type" value="Genomic_DNA"/>
</dbReference>
<reference evidence="1 2" key="1">
    <citation type="submission" date="2018-09" db="EMBL/GenBank/DDBJ databases">
        <title>Genome sequencing of Nocardioides immobilis CCTCC AB 2017083 for comparison to Nocardioides silvaticus.</title>
        <authorList>
            <person name="Li C."/>
            <person name="Wang G."/>
        </authorList>
    </citation>
    <scope>NUCLEOTIDE SEQUENCE [LARGE SCALE GENOMIC DNA]</scope>
    <source>
        <strain evidence="1 2">CCTCC AB 2017083</strain>
    </source>
</reference>
<dbReference type="Gene3D" id="3.40.50.1000">
    <property type="entry name" value="HAD superfamily/HAD-like"/>
    <property type="match status" value="1"/>
</dbReference>
<organism evidence="1 2">
    <name type="scientific">Nocardioides immobilis</name>
    <dbReference type="NCBI Taxonomy" id="2049295"/>
    <lineage>
        <taxon>Bacteria</taxon>
        <taxon>Bacillati</taxon>
        <taxon>Actinomycetota</taxon>
        <taxon>Actinomycetes</taxon>
        <taxon>Propionibacteriales</taxon>
        <taxon>Nocardioidaceae</taxon>
        <taxon>Nocardioides</taxon>
    </lineage>
</organism>
<comment type="caution">
    <text evidence="1">The sequence shown here is derived from an EMBL/GenBank/DDBJ whole genome shotgun (WGS) entry which is preliminary data.</text>
</comment>
<name>A0A417XYP4_9ACTN</name>